<feature type="transmembrane region" description="Helical" evidence="7">
    <location>
        <begin position="83"/>
        <end position="99"/>
    </location>
</feature>
<comment type="subcellular location">
    <subcellularLocation>
        <location evidence="1">Cell membrane</location>
        <topology evidence="1">Multi-pass membrane protein</topology>
    </subcellularLocation>
</comment>
<dbReference type="InterPro" id="IPR051907">
    <property type="entry name" value="DoxX-like_oxidoreductase"/>
</dbReference>
<evidence type="ECO:0000256" key="7">
    <source>
        <dbReference type="SAM" id="Phobius"/>
    </source>
</evidence>
<dbReference type="PANTHER" id="PTHR33452">
    <property type="entry name" value="OXIDOREDUCTASE CATD-RELATED"/>
    <property type="match status" value="1"/>
</dbReference>
<name>A0A918EHM3_9PSEU</name>
<comment type="caution">
    <text evidence="8">The sequence shown here is derived from an EMBL/GenBank/DDBJ whole genome shotgun (WGS) entry which is preliminary data.</text>
</comment>
<dbReference type="EMBL" id="BMRG01000024">
    <property type="protein sequence ID" value="GGP83155.1"/>
    <property type="molecule type" value="Genomic_DNA"/>
</dbReference>
<evidence type="ECO:0000256" key="2">
    <source>
        <dbReference type="ARBA" id="ARBA00006679"/>
    </source>
</evidence>
<evidence type="ECO:0000256" key="3">
    <source>
        <dbReference type="ARBA" id="ARBA00022475"/>
    </source>
</evidence>
<protein>
    <submittedName>
        <fullName evidence="8">Integral membrane protein</fullName>
    </submittedName>
</protein>
<accession>A0A918EHM3</accession>
<sequence length="141" mass="14891">MTDTTITATTARATGKLNDLVLAGFRIVVSFLFACHGAQGFGLLGGIDGQGTAVPFGVWPGWWASVIELVGALLVLVGLFPRIAALLCSGAMAYAYFVVHQPEALLPLHNMGEPAALYAWAFLLIAVLGPGAFTVERAFRR</sequence>
<keyword evidence="6 7" id="KW-0472">Membrane</keyword>
<keyword evidence="9" id="KW-1185">Reference proteome</keyword>
<organism evidence="8 9">
    <name type="scientific">Saccharothrix coeruleofusca</name>
    <dbReference type="NCBI Taxonomy" id="33919"/>
    <lineage>
        <taxon>Bacteria</taxon>
        <taxon>Bacillati</taxon>
        <taxon>Actinomycetota</taxon>
        <taxon>Actinomycetes</taxon>
        <taxon>Pseudonocardiales</taxon>
        <taxon>Pseudonocardiaceae</taxon>
        <taxon>Saccharothrix</taxon>
    </lineage>
</organism>
<dbReference type="Pfam" id="PF07681">
    <property type="entry name" value="DoxX"/>
    <property type="match status" value="1"/>
</dbReference>
<evidence type="ECO:0000313" key="9">
    <source>
        <dbReference type="Proteomes" id="UP000639606"/>
    </source>
</evidence>
<dbReference type="AlphaFoldDB" id="A0A918EHM3"/>
<evidence type="ECO:0000256" key="5">
    <source>
        <dbReference type="ARBA" id="ARBA00022989"/>
    </source>
</evidence>
<evidence type="ECO:0000256" key="4">
    <source>
        <dbReference type="ARBA" id="ARBA00022692"/>
    </source>
</evidence>
<reference evidence="8" key="2">
    <citation type="submission" date="2020-09" db="EMBL/GenBank/DDBJ databases">
        <authorList>
            <person name="Sun Q."/>
            <person name="Ohkuma M."/>
        </authorList>
    </citation>
    <scope>NUCLEOTIDE SEQUENCE</scope>
    <source>
        <strain evidence="8">JCM 3313</strain>
    </source>
</reference>
<evidence type="ECO:0000256" key="1">
    <source>
        <dbReference type="ARBA" id="ARBA00004651"/>
    </source>
</evidence>
<keyword evidence="4 7" id="KW-0812">Transmembrane</keyword>
<keyword evidence="5 7" id="KW-1133">Transmembrane helix</keyword>
<feature type="transmembrane region" description="Helical" evidence="7">
    <location>
        <begin position="115"/>
        <end position="135"/>
    </location>
</feature>
<dbReference type="InterPro" id="IPR032808">
    <property type="entry name" value="DoxX"/>
</dbReference>
<gene>
    <name evidence="8" type="ORF">GCM10010185_66390</name>
</gene>
<comment type="similarity">
    <text evidence="2">Belongs to the DoxX family.</text>
</comment>
<keyword evidence="3" id="KW-1003">Cell membrane</keyword>
<proteinExistence type="inferred from homology"/>
<dbReference type="RefSeq" id="WP_189227303.1">
    <property type="nucleotide sequence ID" value="NZ_BMRG01000024.1"/>
</dbReference>
<feature type="transmembrane region" description="Helical" evidence="7">
    <location>
        <begin position="56"/>
        <end position="76"/>
    </location>
</feature>
<dbReference type="PANTHER" id="PTHR33452:SF4">
    <property type="entry name" value="BLL4328 PROTEIN"/>
    <property type="match status" value="1"/>
</dbReference>
<feature type="transmembrane region" description="Helical" evidence="7">
    <location>
        <begin position="20"/>
        <end position="44"/>
    </location>
</feature>
<dbReference type="Proteomes" id="UP000639606">
    <property type="component" value="Unassembled WGS sequence"/>
</dbReference>
<dbReference type="GO" id="GO:0005886">
    <property type="term" value="C:plasma membrane"/>
    <property type="evidence" value="ECO:0007669"/>
    <property type="project" value="UniProtKB-SubCell"/>
</dbReference>
<evidence type="ECO:0000313" key="8">
    <source>
        <dbReference type="EMBL" id="GGP83155.1"/>
    </source>
</evidence>
<evidence type="ECO:0000256" key="6">
    <source>
        <dbReference type="ARBA" id="ARBA00023136"/>
    </source>
</evidence>
<reference evidence="8" key="1">
    <citation type="journal article" date="2014" name="Int. J. Syst. Evol. Microbiol.">
        <title>Complete genome sequence of Corynebacterium casei LMG S-19264T (=DSM 44701T), isolated from a smear-ripened cheese.</title>
        <authorList>
            <consortium name="US DOE Joint Genome Institute (JGI-PGF)"/>
            <person name="Walter F."/>
            <person name="Albersmeier A."/>
            <person name="Kalinowski J."/>
            <person name="Ruckert C."/>
        </authorList>
    </citation>
    <scope>NUCLEOTIDE SEQUENCE</scope>
    <source>
        <strain evidence="8">JCM 3313</strain>
    </source>
</reference>